<gene>
    <name evidence="1" type="ORF">SAMN04488116_0348</name>
</gene>
<sequence length="55" mass="6446">MWIFQLSRAEEVLYAHMFFKIYPSFPKKEIVIDNFVASHMVRFYGSATTRGTGLL</sequence>
<evidence type="ECO:0000313" key="2">
    <source>
        <dbReference type="Proteomes" id="UP000184532"/>
    </source>
</evidence>
<dbReference type="STRING" id="570519.SAMN04488116_0348"/>
<dbReference type="AlphaFoldDB" id="A0A1M5I0F0"/>
<protein>
    <submittedName>
        <fullName evidence="1">Uncharacterized protein</fullName>
    </submittedName>
</protein>
<dbReference type="Proteomes" id="UP000184532">
    <property type="component" value="Unassembled WGS sequence"/>
</dbReference>
<evidence type="ECO:0000313" key="1">
    <source>
        <dbReference type="EMBL" id="SHG21806.1"/>
    </source>
</evidence>
<proteinExistence type="predicted"/>
<organism evidence="1 2">
    <name type="scientific">Flagellimonas flava</name>
    <dbReference type="NCBI Taxonomy" id="570519"/>
    <lineage>
        <taxon>Bacteria</taxon>
        <taxon>Pseudomonadati</taxon>
        <taxon>Bacteroidota</taxon>
        <taxon>Flavobacteriia</taxon>
        <taxon>Flavobacteriales</taxon>
        <taxon>Flavobacteriaceae</taxon>
        <taxon>Flagellimonas</taxon>
    </lineage>
</organism>
<accession>A0A1M5I0F0</accession>
<dbReference type="EMBL" id="FQWL01000001">
    <property type="protein sequence ID" value="SHG21806.1"/>
    <property type="molecule type" value="Genomic_DNA"/>
</dbReference>
<keyword evidence="2" id="KW-1185">Reference proteome</keyword>
<name>A0A1M5I0F0_9FLAO</name>
<reference evidence="2" key="1">
    <citation type="submission" date="2016-11" db="EMBL/GenBank/DDBJ databases">
        <authorList>
            <person name="Varghese N."/>
            <person name="Submissions S."/>
        </authorList>
    </citation>
    <scope>NUCLEOTIDE SEQUENCE [LARGE SCALE GENOMIC DNA]</scope>
    <source>
        <strain evidence="2">DSM 22638</strain>
    </source>
</reference>